<name>A0AAW6Y538_GARVA</name>
<dbReference type="InterPro" id="IPR043131">
    <property type="entry name" value="BCAT-like_N"/>
</dbReference>
<feature type="non-terminal residue" evidence="1">
    <location>
        <position position="76"/>
    </location>
</feature>
<proteinExistence type="predicted"/>
<dbReference type="AlphaFoldDB" id="A0AAW6Y538"/>
<dbReference type="EMBL" id="JASOME010000295">
    <property type="protein sequence ID" value="MDK7064477.1"/>
    <property type="molecule type" value="Genomic_DNA"/>
</dbReference>
<reference evidence="1" key="1">
    <citation type="submission" date="2023-05" db="EMBL/GenBank/DDBJ databases">
        <title>Cataloging the Phylogenetic Diversity of Human Bladder Bacteria.</title>
        <authorList>
            <person name="Du J."/>
        </authorList>
    </citation>
    <scope>NUCLEOTIDE SEQUENCE</scope>
    <source>
        <strain evidence="1">UMB6789</strain>
    </source>
</reference>
<dbReference type="Proteomes" id="UP001237784">
    <property type="component" value="Unassembled WGS sequence"/>
</dbReference>
<protein>
    <submittedName>
        <fullName evidence="1">Branched chain amino acid aminotransferase</fullName>
        <ecNumber evidence="1">2.6.1.42</ecNumber>
    </submittedName>
</protein>
<dbReference type="GO" id="GO:0004084">
    <property type="term" value="F:branched-chain-amino-acid transaminase activity"/>
    <property type="evidence" value="ECO:0007669"/>
    <property type="project" value="UniProtKB-EC"/>
</dbReference>
<evidence type="ECO:0000313" key="2">
    <source>
        <dbReference type="Proteomes" id="UP001237784"/>
    </source>
</evidence>
<dbReference type="Gene3D" id="3.30.470.10">
    <property type="match status" value="1"/>
</dbReference>
<keyword evidence="1" id="KW-0808">Transferase</keyword>
<feature type="non-terminal residue" evidence="1">
    <location>
        <position position="1"/>
    </location>
</feature>
<organism evidence="1 2">
    <name type="scientific">Gardnerella vaginalis</name>
    <dbReference type="NCBI Taxonomy" id="2702"/>
    <lineage>
        <taxon>Bacteria</taxon>
        <taxon>Bacillati</taxon>
        <taxon>Actinomycetota</taxon>
        <taxon>Actinomycetes</taxon>
        <taxon>Bifidobacteriales</taxon>
        <taxon>Bifidobacteriaceae</taxon>
        <taxon>Gardnerella</taxon>
    </lineage>
</organism>
<evidence type="ECO:0000313" key="1">
    <source>
        <dbReference type="EMBL" id="MDK7064477.1"/>
    </source>
</evidence>
<comment type="caution">
    <text evidence="1">The sequence shown here is derived from an EMBL/GenBank/DDBJ whole genome shotgun (WGS) entry which is preliminary data.</text>
</comment>
<dbReference type="SUPFAM" id="SSF56752">
    <property type="entry name" value="D-aminoacid aminotransferase-like PLP-dependent enzymes"/>
    <property type="match status" value="1"/>
</dbReference>
<dbReference type="EC" id="2.6.1.42" evidence="1"/>
<dbReference type="InterPro" id="IPR036038">
    <property type="entry name" value="Aminotransferase-like"/>
</dbReference>
<keyword evidence="1" id="KW-0032">Aminotransferase</keyword>
<gene>
    <name evidence="1" type="ORF">QP372_08205</name>
</gene>
<sequence length="76" mass="8389">YDHSDPALLNKLAGNFTVLPNDNPVSSAKRNELIDKPAFGQIFSDNMVHMSWTKGEGWSDLRVEPYGPLKMDPGAS</sequence>
<accession>A0AAW6Y538</accession>